<reference evidence="2" key="1">
    <citation type="submission" date="2018-05" db="EMBL/GenBank/DDBJ databases">
        <title>Draft genome of Mucuna pruriens seed.</title>
        <authorList>
            <person name="Nnadi N.E."/>
            <person name="Vos R."/>
            <person name="Hasami M.H."/>
            <person name="Devisetty U.K."/>
            <person name="Aguiy J.C."/>
        </authorList>
    </citation>
    <scope>NUCLEOTIDE SEQUENCE [LARGE SCALE GENOMIC DNA]</scope>
    <source>
        <strain evidence="2">JCA_2017</strain>
    </source>
</reference>
<dbReference type="Pfam" id="PF03732">
    <property type="entry name" value="Retrotrans_gag"/>
    <property type="match status" value="1"/>
</dbReference>
<gene>
    <name evidence="2" type="ORF">CR513_12907</name>
</gene>
<proteinExistence type="predicted"/>
<dbReference type="AlphaFoldDB" id="A0A371HL31"/>
<evidence type="ECO:0000313" key="2">
    <source>
        <dbReference type="EMBL" id="RDY03503.1"/>
    </source>
</evidence>
<dbReference type="PANTHER" id="PTHR33223:SF3">
    <property type="match status" value="1"/>
</dbReference>
<dbReference type="OrthoDB" id="1107569at2759"/>
<dbReference type="Proteomes" id="UP000257109">
    <property type="component" value="Unassembled WGS sequence"/>
</dbReference>
<accession>A0A371HL31</accession>
<protein>
    <recommendedName>
        <fullName evidence="1">Retrotransposon gag domain-containing protein</fullName>
    </recommendedName>
</protein>
<sequence>YGMTRKRNSGSLHPFDPEIKKTLNRIRKSKNMHVELVENNNRALKELAMPDVLYQPWCIQYLQLEWAQSSELKSKLIHLLLKFYGLASEDPHKHLKEFHMVCFTMRLQGIPKDYIKMKAFSFSLDGATKDWLYLHLVMFNTWGDMKQMFLEKFFPTSRIAAIQKEICGIHQHLGETLHEFNKLYATCPHHQISEQLLLQYIYEGLLMMDMNMVDVASEGALMNT</sequence>
<dbReference type="InterPro" id="IPR005162">
    <property type="entry name" value="Retrotrans_gag_dom"/>
</dbReference>
<name>A0A371HL31_MUCPR</name>
<feature type="domain" description="Retrotransposon gag" evidence="1">
    <location>
        <begin position="119"/>
        <end position="205"/>
    </location>
</feature>
<keyword evidence="3" id="KW-1185">Reference proteome</keyword>
<dbReference type="EMBL" id="QJKJ01002288">
    <property type="protein sequence ID" value="RDY03503.1"/>
    <property type="molecule type" value="Genomic_DNA"/>
</dbReference>
<feature type="non-terminal residue" evidence="2">
    <location>
        <position position="1"/>
    </location>
</feature>
<evidence type="ECO:0000259" key="1">
    <source>
        <dbReference type="Pfam" id="PF03732"/>
    </source>
</evidence>
<evidence type="ECO:0000313" key="3">
    <source>
        <dbReference type="Proteomes" id="UP000257109"/>
    </source>
</evidence>
<comment type="caution">
    <text evidence="2">The sequence shown here is derived from an EMBL/GenBank/DDBJ whole genome shotgun (WGS) entry which is preliminary data.</text>
</comment>
<organism evidence="2 3">
    <name type="scientific">Mucuna pruriens</name>
    <name type="common">Velvet bean</name>
    <name type="synonym">Dolichos pruriens</name>
    <dbReference type="NCBI Taxonomy" id="157652"/>
    <lineage>
        <taxon>Eukaryota</taxon>
        <taxon>Viridiplantae</taxon>
        <taxon>Streptophyta</taxon>
        <taxon>Embryophyta</taxon>
        <taxon>Tracheophyta</taxon>
        <taxon>Spermatophyta</taxon>
        <taxon>Magnoliopsida</taxon>
        <taxon>eudicotyledons</taxon>
        <taxon>Gunneridae</taxon>
        <taxon>Pentapetalae</taxon>
        <taxon>rosids</taxon>
        <taxon>fabids</taxon>
        <taxon>Fabales</taxon>
        <taxon>Fabaceae</taxon>
        <taxon>Papilionoideae</taxon>
        <taxon>50 kb inversion clade</taxon>
        <taxon>NPAAA clade</taxon>
        <taxon>indigoferoid/millettioid clade</taxon>
        <taxon>Phaseoleae</taxon>
        <taxon>Mucuna</taxon>
    </lineage>
</organism>
<dbReference type="PANTHER" id="PTHR33223">
    <property type="entry name" value="CCHC-TYPE DOMAIN-CONTAINING PROTEIN"/>
    <property type="match status" value="1"/>
</dbReference>